<organism evidence="1 2">
    <name type="scientific">Rattus norvegicus</name>
    <name type="common">Rat</name>
    <dbReference type="NCBI Taxonomy" id="10116"/>
    <lineage>
        <taxon>Eukaryota</taxon>
        <taxon>Metazoa</taxon>
        <taxon>Chordata</taxon>
        <taxon>Craniata</taxon>
        <taxon>Vertebrata</taxon>
        <taxon>Euteleostomi</taxon>
        <taxon>Mammalia</taxon>
        <taxon>Eutheria</taxon>
        <taxon>Euarchontoglires</taxon>
        <taxon>Glires</taxon>
        <taxon>Rodentia</taxon>
        <taxon>Myomorpha</taxon>
        <taxon>Muroidea</taxon>
        <taxon>Muridae</taxon>
        <taxon>Murinae</taxon>
        <taxon>Rattus</taxon>
    </lineage>
</organism>
<dbReference type="AlphaFoldDB" id="A6KUB7"/>
<sequence length="54" mass="5855">MIQVPGISRAPTCRASCPSRSCWSMVKALCLSRLCSTSFSRSPRILALLQAEAI</sequence>
<reference evidence="2" key="1">
    <citation type="submission" date="2005-06" db="EMBL/GenBank/DDBJ databases">
        <authorList>
            <person name="Mural R.J."/>
            <person name="Li P.W."/>
            <person name="Adams M.D."/>
            <person name="Amanatides P.G."/>
            <person name="Baden-Tillson H."/>
            <person name="Barnstead M."/>
            <person name="Chin S.H."/>
            <person name="Dew I."/>
            <person name="Evans C.A."/>
            <person name="Ferriera S."/>
            <person name="Flanigan M."/>
            <person name="Fosler C."/>
            <person name="Glodek A."/>
            <person name="Gu Z."/>
            <person name="Holt R.A."/>
            <person name="Jennings D."/>
            <person name="Kraft C.L."/>
            <person name="Lu F."/>
            <person name="Nguyen T."/>
            <person name="Nusskern D.R."/>
            <person name="Pfannkoch C.M."/>
            <person name="Sitter C."/>
            <person name="Sutton G.G."/>
            <person name="Venter J.C."/>
            <person name="Wang Z."/>
            <person name="Woodage T."/>
            <person name="Zheng X.H."/>
            <person name="Zhong F."/>
        </authorList>
    </citation>
    <scope>NUCLEOTIDE SEQUENCE [LARGE SCALE GENOMIC DNA]</scope>
    <source>
        <strain>BN</strain>
        <strain evidence="2">Sprague-Dawley</strain>
    </source>
</reference>
<protein>
    <submittedName>
        <fullName evidence="1">RCG43774</fullName>
    </submittedName>
</protein>
<accession>A6KUB7</accession>
<gene>
    <name evidence="1" type="ORF">rCG_43774</name>
</gene>
<dbReference type="EMBL" id="CH474178">
    <property type="protein sequence ID" value="EDL84748.1"/>
    <property type="molecule type" value="Genomic_DNA"/>
</dbReference>
<evidence type="ECO:0000313" key="2">
    <source>
        <dbReference type="Proteomes" id="UP000234681"/>
    </source>
</evidence>
<name>A6KUB7_RAT</name>
<dbReference type="Proteomes" id="UP000234681">
    <property type="component" value="Unassembled WGS sequence"/>
</dbReference>
<evidence type="ECO:0000313" key="1">
    <source>
        <dbReference type="EMBL" id="EDL84748.1"/>
    </source>
</evidence>
<proteinExistence type="predicted"/>